<dbReference type="Proteomes" id="UP001597374">
    <property type="component" value="Unassembled WGS sequence"/>
</dbReference>
<comment type="caution">
    <text evidence="1">The sequence shown here is derived from an EMBL/GenBank/DDBJ whole genome shotgun (WGS) entry which is preliminary data.</text>
</comment>
<sequence>MQAATELREIYITPAGAVYQCDRKNRLMVDFAGTLSVLKIDTFLRLKHAIDKIDLQAMVTSTDRSSDVEIISVLGTDKVYVLTMPELHAFKELLAGARFVLELNSMLHECLNAELA</sequence>
<evidence type="ECO:0000313" key="1">
    <source>
        <dbReference type="EMBL" id="MFD2245886.1"/>
    </source>
</evidence>
<keyword evidence="2" id="KW-1185">Reference proteome</keyword>
<name>A0ABW5CTX2_9BACT</name>
<evidence type="ECO:0000313" key="2">
    <source>
        <dbReference type="Proteomes" id="UP001597374"/>
    </source>
</evidence>
<gene>
    <name evidence="1" type="ORF">ACFSKP_06440</name>
</gene>
<protein>
    <submittedName>
        <fullName evidence="1">Uncharacterized protein</fullName>
    </submittedName>
</protein>
<proteinExistence type="predicted"/>
<reference evidence="2" key="1">
    <citation type="journal article" date="2019" name="Int. J. Syst. Evol. Microbiol.">
        <title>The Global Catalogue of Microorganisms (GCM) 10K type strain sequencing project: providing services to taxonomists for standard genome sequencing and annotation.</title>
        <authorList>
            <consortium name="The Broad Institute Genomics Platform"/>
            <consortium name="The Broad Institute Genome Sequencing Center for Infectious Disease"/>
            <person name="Wu L."/>
            <person name="Ma J."/>
        </authorList>
    </citation>
    <scope>NUCLEOTIDE SEQUENCE [LARGE SCALE GENOMIC DNA]</scope>
    <source>
        <strain evidence="2">CGMCC 4.1782</strain>
    </source>
</reference>
<organism evidence="1 2">
    <name type="scientific">Pontibacter ruber</name>
    <dbReference type="NCBI Taxonomy" id="1343895"/>
    <lineage>
        <taxon>Bacteria</taxon>
        <taxon>Pseudomonadati</taxon>
        <taxon>Bacteroidota</taxon>
        <taxon>Cytophagia</taxon>
        <taxon>Cytophagales</taxon>
        <taxon>Hymenobacteraceae</taxon>
        <taxon>Pontibacter</taxon>
    </lineage>
</organism>
<dbReference type="EMBL" id="JBHUIM010000001">
    <property type="protein sequence ID" value="MFD2245886.1"/>
    <property type="molecule type" value="Genomic_DNA"/>
</dbReference>
<dbReference type="RefSeq" id="WP_250427532.1">
    <property type="nucleotide sequence ID" value="NZ_JALPRR010000001.1"/>
</dbReference>
<accession>A0ABW5CTX2</accession>